<protein>
    <recommendedName>
        <fullName evidence="1">Methyltransferase type 11 domain-containing protein</fullName>
    </recommendedName>
</protein>
<name>A0A381XQU3_9ZZZZ</name>
<dbReference type="InterPro" id="IPR013216">
    <property type="entry name" value="Methyltransf_11"/>
</dbReference>
<dbReference type="SUPFAM" id="SSF53335">
    <property type="entry name" value="S-adenosyl-L-methionine-dependent methyltransferases"/>
    <property type="match status" value="1"/>
</dbReference>
<dbReference type="CDD" id="cd02440">
    <property type="entry name" value="AdoMet_MTases"/>
    <property type="match status" value="1"/>
</dbReference>
<gene>
    <name evidence="2" type="ORF">METZ01_LOCUS119421</name>
</gene>
<feature type="non-terminal residue" evidence="2">
    <location>
        <position position="364"/>
    </location>
</feature>
<dbReference type="InterPro" id="IPR005651">
    <property type="entry name" value="Trm112-like"/>
</dbReference>
<feature type="domain" description="Methyltransferase type 11" evidence="1">
    <location>
        <begin position="136"/>
        <end position="228"/>
    </location>
</feature>
<evidence type="ECO:0000259" key="1">
    <source>
        <dbReference type="Pfam" id="PF08241"/>
    </source>
</evidence>
<dbReference type="SUPFAM" id="SSF158997">
    <property type="entry name" value="Trm112p-like"/>
    <property type="match status" value="1"/>
</dbReference>
<dbReference type="InterPro" id="IPR029063">
    <property type="entry name" value="SAM-dependent_MTases_sf"/>
</dbReference>
<dbReference type="Pfam" id="PF03966">
    <property type="entry name" value="Trm112p"/>
    <property type="match status" value="1"/>
</dbReference>
<dbReference type="PANTHER" id="PTHR43861:SF1">
    <property type="entry name" value="TRANS-ACONITATE 2-METHYLTRANSFERASE"/>
    <property type="match status" value="1"/>
</dbReference>
<dbReference type="GO" id="GO:0008757">
    <property type="term" value="F:S-adenosylmethionine-dependent methyltransferase activity"/>
    <property type="evidence" value="ECO:0007669"/>
    <property type="project" value="InterPro"/>
</dbReference>
<reference evidence="2" key="1">
    <citation type="submission" date="2018-05" db="EMBL/GenBank/DDBJ databases">
        <authorList>
            <person name="Lanie J.A."/>
            <person name="Ng W.-L."/>
            <person name="Kazmierczak K.M."/>
            <person name="Andrzejewski T.M."/>
            <person name="Davidsen T.M."/>
            <person name="Wayne K.J."/>
            <person name="Tettelin H."/>
            <person name="Glass J.I."/>
            <person name="Rusch D."/>
            <person name="Podicherti R."/>
            <person name="Tsui H.-C.T."/>
            <person name="Winkler M.E."/>
        </authorList>
    </citation>
    <scope>NUCLEOTIDE SEQUENCE</scope>
</reference>
<accession>A0A381XQU3</accession>
<organism evidence="2">
    <name type="scientific">marine metagenome</name>
    <dbReference type="NCBI Taxonomy" id="408172"/>
    <lineage>
        <taxon>unclassified sequences</taxon>
        <taxon>metagenomes</taxon>
        <taxon>ecological metagenomes</taxon>
    </lineage>
</organism>
<dbReference type="PANTHER" id="PTHR43861">
    <property type="entry name" value="TRANS-ACONITATE 2-METHYLTRANSFERASE-RELATED"/>
    <property type="match status" value="1"/>
</dbReference>
<sequence length="364" mass="40719">MRTRLLNLLRCPACLGKLRSISFVTSGDDDEVVEGVLVCACGESYPIVKTIPRMLRNAYTLFPEFVTRYGDRSEHAIAEAARRSADSVSPVVVTKTQESFGYQWTTFSEMACDFRENFWNYLKPATPEFLKGRLGLDAGCGFGRHIYQAATYGAEMIGMDLSQAIDSSYQNTKQFSNVHLVQGDIYAPPFAPGVFDFVYSVGVLHHLPDPERGVHSLVPLVKPGGSMFVWLYSKKRRFVNFVLESLRFVTTRLPHSLVKGMSFAGALVDMALVQLYRILRLLPVAGSFVESVTPARIKLYSLYPFQVHHADWFDRLAAPVRFYYTGAEVEQLLRDVALSKVSVAPTGLYGWRGCGTKRNSHSPA</sequence>
<dbReference type="AlphaFoldDB" id="A0A381XQU3"/>
<dbReference type="Gene3D" id="3.40.50.150">
    <property type="entry name" value="Vaccinia Virus protein VP39"/>
    <property type="match status" value="1"/>
</dbReference>
<proteinExistence type="predicted"/>
<dbReference type="EMBL" id="UINC01015887">
    <property type="protein sequence ID" value="SVA66567.1"/>
    <property type="molecule type" value="Genomic_DNA"/>
</dbReference>
<dbReference type="Pfam" id="PF08241">
    <property type="entry name" value="Methyltransf_11"/>
    <property type="match status" value="1"/>
</dbReference>
<dbReference type="Gene3D" id="2.20.25.10">
    <property type="match status" value="1"/>
</dbReference>
<evidence type="ECO:0000313" key="2">
    <source>
        <dbReference type="EMBL" id="SVA66567.1"/>
    </source>
</evidence>